<feature type="transmembrane region" description="Helical" evidence="1">
    <location>
        <begin position="150"/>
        <end position="179"/>
    </location>
</feature>
<dbReference type="EMBL" id="JAIXNE010000003">
    <property type="protein sequence ID" value="MCA6076518.1"/>
    <property type="molecule type" value="Genomic_DNA"/>
</dbReference>
<comment type="caution">
    <text evidence="2">The sequence shown here is derived from an EMBL/GenBank/DDBJ whole genome shotgun (WGS) entry which is preliminary data.</text>
</comment>
<dbReference type="EMBL" id="JAIXNE010000002">
    <property type="protein sequence ID" value="MCA6075341.1"/>
    <property type="molecule type" value="Genomic_DNA"/>
</dbReference>
<dbReference type="Proteomes" id="UP001139409">
    <property type="component" value="Unassembled WGS sequence"/>
</dbReference>
<keyword evidence="1" id="KW-1133">Transmembrane helix</keyword>
<feature type="transmembrane region" description="Helical" evidence="1">
    <location>
        <begin position="200"/>
        <end position="224"/>
    </location>
</feature>
<accession>A0A9X1HPB7</accession>
<dbReference type="NCBIfam" id="TIGR02046">
    <property type="entry name" value="sdhC_b558_fam"/>
    <property type="match status" value="1"/>
</dbReference>
<name>A0A9X1HPB7_9BACT</name>
<feature type="transmembrane region" description="Helical" evidence="1">
    <location>
        <begin position="16"/>
        <end position="35"/>
    </location>
</feature>
<dbReference type="InterPro" id="IPR034804">
    <property type="entry name" value="SQR/QFR_C/D"/>
</dbReference>
<evidence type="ECO:0000313" key="2">
    <source>
        <dbReference type="EMBL" id="MCA6075341.1"/>
    </source>
</evidence>
<evidence type="ECO:0000313" key="5">
    <source>
        <dbReference type="Proteomes" id="UP001139409"/>
    </source>
</evidence>
<sequence>MSWLTNALSSTLGRKLLMAATGLFLITFLVVHLAGNLQLLSDDGGESFNVYAKFMTTNTFIKTTSYLLYATFLIHIIWAILLSVNNRSARPVGYKVSAASTNSTWSSRNMGFLGTIVFIFLVIHLANFWWKMKFGEMPMVEYDGAEYKDLYTVVSTAFGELWLVILYVVAMIGLMFHLFHGFQSAFQTLGLNHPKYNPAIKIIGSIIAIVIPALFASIPILMYLN</sequence>
<feature type="transmembrane region" description="Helical" evidence="1">
    <location>
        <begin position="110"/>
        <end position="130"/>
    </location>
</feature>
<evidence type="ECO:0000313" key="4">
    <source>
        <dbReference type="EMBL" id="MCA6077646.1"/>
    </source>
</evidence>
<evidence type="ECO:0000256" key="1">
    <source>
        <dbReference type="SAM" id="Phobius"/>
    </source>
</evidence>
<keyword evidence="1" id="KW-0472">Membrane</keyword>
<dbReference type="GO" id="GO:0016020">
    <property type="term" value="C:membrane"/>
    <property type="evidence" value="ECO:0007669"/>
    <property type="project" value="InterPro"/>
</dbReference>
<gene>
    <name evidence="2" type="ORF">LDX50_10700</name>
    <name evidence="3" type="ORF">LDX50_16670</name>
    <name evidence="4" type="ORF">LDX50_22390</name>
</gene>
<dbReference type="CDD" id="cd03498">
    <property type="entry name" value="SQR_TypeB_2_TM"/>
    <property type="match status" value="1"/>
</dbReference>
<dbReference type="EMBL" id="JAIXNE010000004">
    <property type="protein sequence ID" value="MCA6077646.1"/>
    <property type="molecule type" value="Genomic_DNA"/>
</dbReference>
<dbReference type="SUPFAM" id="SSF81343">
    <property type="entry name" value="Fumarate reductase respiratory complex transmembrane subunits"/>
    <property type="match status" value="1"/>
</dbReference>
<protein>
    <submittedName>
        <fullName evidence="2">Succinate dehydrogenase cytochrome b subunit</fullName>
    </submittedName>
</protein>
<dbReference type="InterPro" id="IPR011138">
    <property type="entry name" value="Cytochrome_b-558"/>
</dbReference>
<dbReference type="Gene3D" id="1.20.1300.10">
    <property type="entry name" value="Fumarate reductase/succinate dehydrogenase, transmembrane subunit"/>
    <property type="match status" value="1"/>
</dbReference>
<evidence type="ECO:0000313" key="3">
    <source>
        <dbReference type="EMBL" id="MCA6076518.1"/>
    </source>
</evidence>
<reference evidence="2" key="1">
    <citation type="submission" date="2021-09" db="EMBL/GenBank/DDBJ databases">
        <title>Fulvivirga sp. isolated from coastal sediment.</title>
        <authorList>
            <person name="Yu H."/>
        </authorList>
    </citation>
    <scope>NUCLEOTIDE SEQUENCE</scope>
    <source>
        <strain evidence="2">1062</strain>
    </source>
</reference>
<keyword evidence="5" id="KW-1185">Reference proteome</keyword>
<organism evidence="2 5">
    <name type="scientific">Fulvivirga sedimenti</name>
    <dbReference type="NCBI Taxonomy" id="2879465"/>
    <lineage>
        <taxon>Bacteria</taxon>
        <taxon>Pseudomonadati</taxon>
        <taxon>Bacteroidota</taxon>
        <taxon>Cytophagia</taxon>
        <taxon>Cytophagales</taxon>
        <taxon>Fulvivirgaceae</taxon>
        <taxon>Fulvivirga</taxon>
    </lineage>
</organism>
<dbReference type="RefSeq" id="WP_225698444.1">
    <property type="nucleotide sequence ID" value="NZ_JAIXNE010000002.1"/>
</dbReference>
<feature type="transmembrane region" description="Helical" evidence="1">
    <location>
        <begin position="66"/>
        <end position="85"/>
    </location>
</feature>
<dbReference type="AlphaFoldDB" id="A0A9X1HPB7"/>
<keyword evidence="1" id="KW-0812">Transmembrane</keyword>
<proteinExistence type="predicted"/>